<dbReference type="PANTHER" id="PTHR31503:SF20">
    <property type="entry name" value="CA(2+)_H(+) EXCHANGER, PUTATIVE (EUROFUNG)-RELATED"/>
    <property type="match status" value="1"/>
</dbReference>
<dbReference type="GO" id="GO:0015369">
    <property type="term" value="F:calcium:proton antiporter activity"/>
    <property type="evidence" value="ECO:0007669"/>
    <property type="project" value="TreeGrafter"/>
</dbReference>
<keyword evidence="7 9" id="KW-0472">Membrane</keyword>
<comment type="subcellular location">
    <subcellularLocation>
        <location evidence="1">Endomembrane system</location>
        <topology evidence="1">Multi-pass membrane protein</topology>
    </subcellularLocation>
</comment>
<evidence type="ECO:0000256" key="3">
    <source>
        <dbReference type="ARBA" id="ARBA00022448"/>
    </source>
</evidence>
<proteinExistence type="inferred from homology"/>
<dbReference type="EMBL" id="CP138583">
    <property type="protein sequence ID" value="WPH00035.1"/>
    <property type="molecule type" value="Genomic_DNA"/>
</dbReference>
<feature type="domain" description="Sodium/calcium exchanger membrane region" evidence="10">
    <location>
        <begin position="207"/>
        <end position="364"/>
    </location>
</feature>
<evidence type="ECO:0000256" key="8">
    <source>
        <dbReference type="SAM" id="MobiDB-lite"/>
    </source>
</evidence>
<keyword evidence="12" id="KW-1185">Reference proteome</keyword>
<evidence type="ECO:0000256" key="4">
    <source>
        <dbReference type="ARBA" id="ARBA00022692"/>
    </source>
</evidence>
<feature type="transmembrane region" description="Helical" evidence="9">
    <location>
        <begin position="391"/>
        <end position="410"/>
    </location>
</feature>
<evidence type="ECO:0000313" key="12">
    <source>
        <dbReference type="Proteomes" id="UP001303373"/>
    </source>
</evidence>
<evidence type="ECO:0000256" key="5">
    <source>
        <dbReference type="ARBA" id="ARBA00022989"/>
    </source>
</evidence>
<evidence type="ECO:0000256" key="2">
    <source>
        <dbReference type="ARBA" id="ARBA00008170"/>
    </source>
</evidence>
<feature type="transmembrane region" description="Helical" evidence="9">
    <location>
        <begin position="497"/>
        <end position="521"/>
    </location>
</feature>
<keyword evidence="4 9" id="KW-0812">Transmembrane</keyword>
<evidence type="ECO:0000256" key="6">
    <source>
        <dbReference type="ARBA" id="ARBA00023065"/>
    </source>
</evidence>
<keyword evidence="5 9" id="KW-1133">Transmembrane helix</keyword>
<feature type="transmembrane region" description="Helical" evidence="9">
    <location>
        <begin position="180"/>
        <end position="201"/>
    </location>
</feature>
<dbReference type="GO" id="GO:0012505">
    <property type="term" value="C:endomembrane system"/>
    <property type="evidence" value="ECO:0007669"/>
    <property type="project" value="UniProtKB-SubCell"/>
</dbReference>
<organism evidence="11 12">
    <name type="scientific">Acrodontium crateriforme</name>
    <dbReference type="NCBI Taxonomy" id="150365"/>
    <lineage>
        <taxon>Eukaryota</taxon>
        <taxon>Fungi</taxon>
        <taxon>Dikarya</taxon>
        <taxon>Ascomycota</taxon>
        <taxon>Pezizomycotina</taxon>
        <taxon>Dothideomycetes</taxon>
        <taxon>Dothideomycetidae</taxon>
        <taxon>Mycosphaerellales</taxon>
        <taxon>Teratosphaeriaceae</taxon>
        <taxon>Acrodontium</taxon>
    </lineage>
</organism>
<gene>
    <name evidence="11" type="ORF">R9X50_00285800</name>
</gene>
<dbReference type="AlphaFoldDB" id="A0AAQ3M3B6"/>
<feature type="transmembrane region" description="Helical" evidence="9">
    <location>
        <begin position="533"/>
        <end position="550"/>
    </location>
</feature>
<comment type="similarity">
    <text evidence="2">Belongs to the Ca(2+):cation antiporter (CaCA) (TC 2.A.19) family.</text>
</comment>
<dbReference type="Proteomes" id="UP001303373">
    <property type="component" value="Chromosome 4"/>
</dbReference>
<dbReference type="GO" id="GO:0006874">
    <property type="term" value="P:intracellular calcium ion homeostasis"/>
    <property type="evidence" value="ECO:0007669"/>
    <property type="project" value="TreeGrafter"/>
</dbReference>
<evidence type="ECO:0000256" key="9">
    <source>
        <dbReference type="SAM" id="Phobius"/>
    </source>
</evidence>
<sequence length="581" mass="64063">MHNIRSKARRQAWYLEDQQNGRFNPFGRLQASSARRRTHDTEANHNEGASPAYEVPISRLQHAATEPIDVHHRVKPGSDLAGDEIPHAQDDENIVYGTPWRRTTQPNGVDEPVPDDKPEPNVTDDATSSEGTKPRKRKFFRPFGPIKKDSDLDDTLGEIMTDDTKRKPSPKFTLASQFRVLLGAWSTLLFAFVPAGFAVNYTHQSPITIFIVNFFAIIPSNVTLGFAIEQVLMYVGNASGGLISMSFGNAAQLITSILLLKQGQKDTSQILVLQSSLIGTMLQNLLLMTGLSFFLGGLNRTEQYFNTQVAQTMGMFLLLAVLSLTIPTVSRFWGHSVDQGIIEQSRGTAVVIIVSYALWLLFQLRTHRELFSEPTQLAPKRKTSKKEHGEVFKGFAFMGATSGATAGGVVNQENLVQEEDDEDEAPQLSLTFAIASMIFFTALLAFNTQYATDSIQGVMTLHNVSSSFMGIVVLPILSNDPLSIDSAVKDRMGISLALTLERCMQTSLMVIPLIVLIAWGLNIDSMTLDFDGFSVAALFASIIIVTYVVQEGKSNWLTGALLVKVYVIIALASYFNKDLQT</sequence>
<feature type="transmembrane region" description="Helical" evidence="9">
    <location>
        <begin position="556"/>
        <end position="575"/>
    </location>
</feature>
<feature type="region of interest" description="Disordered" evidence="8">
    <location>
        <begin position="16"/>
        <end position="146"/>
    </location>
</feature>
<feature type="transmembrane region" description="Helical" evidence="9">
    <location>
        <begin position="240"/>
        <end position="260"/>
    </location>
</feature>
<keyword evidence="3" id="KW-0813">Transport</keyword>
<dbReference type="PANTHER" id="PTHR31503">
    <property type="entry name" value="VACUOLAR CALCIUM ION TRANSPORTER"/>
    <property type="match status" value="1"/>
</dbReference>
<dbReference type="InterPro" id="IPR044880">
    <property type="entry name" value="NCX_ion-bd_dom_sf"/>
</dbReference>
<protein>
    <recommendedName>
        <fullName evidence="10">Sodium/calcium exchanger membrane region domain-containing protein</fullName>
    </recommendedName>
</protein>
<feature type="transmembrane region" description="Helical" evidence="9">
    <location>
        <begin position="316"/>
        <end position="333"/>
    </location>
</feature>
<evidence type="ECO:0000259" key="10">
    <source>
        <dbReference type="Pfam" id="PF01699"/>
    </source>
</evidence>
<reference evidence="11 12" key="1">
    <citation type="submission" date="2023-11" db="EMBL/GenBank/DDBJ databases">
        <title>An acidophilic fungus is an integral part of prey digestion in a carnivorous sundew plant.</title>
        <authorList>
            <person name="Tsai I.J."/>
        </authorList>
    </citation>
    <scope>NUCLEOTIDE SEQUENCE [LARGE SCALE GENOMIC DNA]</scope>
    <source>
        <strain evidence="11">169a</strain>
    </source>
</reference>
<dbReference type="GO" id="GO:0000329">
    <property type="term" value="C:fungal-type vacuole membrane"/>
    <property type="evidence" value="ECO:0007669"/>
    <property type="project" value="TreeGrafter"/>
</dbReference>
<feature type="transmembrane region" description="Helical" evidence="9">
    <location>
        <begin position="272"/>
        <end position="295"/>
    </location>
</feature>
<evidence type="ECO:0000256" key="7">
    <source>
        <dbReference type="ARBA" id="ARBA00023136"/>
    </source>
</evidence>
<name>A0AAQ3M3B6_9PEZI</name>
<feature type="transmembrane region" description="Helical" evidence="9">
    <location>
        <begin position="430"/>
        <end position="446"/>
    </location>
</feature>
<dbReference type="Gene3D" id="1.20.1420.30">
    <property type="entry name" value="NCX, central ion-binding region"/>
    <property type="match status" value="1"/>
</dbReference>
<feature type="transmembrane region" description="Helical" evidence="9">
    <location>
        <begin position="207"/>
        <end position="228"/>
    </location>
</feature>
<keyword evidence="6" id="KW-0406">Ion transport</keyword>
<accession>A0AAQ3M3B6</accession>
<feature type="domain" description="Sodium/calcium exchanger membrane region" evidence="10">
    <location>
        <begin position="433"/>
        <end position="574"/>
    </location>
</feature>
<dbReference type="InterPro" id="IPR004837">
    <property type="entry name" value="NaCa_Exmemb"/>
</dbReference>
<dbReference type="Pfam" id="PF01699">
    <property type="entry name" value="Na_Ca_ex"/>
    <property type="match status" value="2"/>
</dbReference>
<feature type="transmembrane region" description="Helical" evidence="9">
    <location>
        <begin position="345"/>
        <end position="362"/>
    </location>
</feature>
<evidence type="ECO:0000313" key="11">
    <source>
        <dbReference type="EMBL" id="WPH00035.1"/>
    </source>
</evidence>
<dbReference type="InterPro" id="IPR004713">
    <property type="entry name" value="CaH_exchang"/>
</dbReference>
<evidence type="ECO:0000256" key="1">
    <source>
        <dbReference type="ARBA" id="ARBA00004127"/>
    </source>
</evidence>